<sequence length="127" mass="13445">MTPGPLLVIVSTSPRAHANVRIDPHRPTDLVDEVFGHFGTAVEVLDQLVARLDRVADTAVLRGVPTALGLPLFALFVDVRLVCGLVDLDEVRDEVLLGDAPALGRDCTVVGALNDVLLGSTATTRRG</sequence>
<reference evidence="1 2" key="1">
    <citation type="submission" date="2018-01" db="EMBL/GenBank/DDBJ databases">
        <title>Complete genome sequence of Salinigranum rubrum GX10T, an extremely halophilic archaeon isolated from a marine solar saltern.</title>
        <authorList>
            <person name="Han S."/>
        </authorList>
    </citation>
    <scope>NUCLEOTIDE SEQUENCE [LARGE SCALE GENOMIC DNA]</scope>
    <source>
        <strain evidence="1 2">GX10</strain>
        <plasmid evidence="2">Plasmid unnamed5</plasmid>
    </source>
</reference>
<geneLocation type="plasmid" evidence="1 2">
    <name>unnamed5</name>
</geneLocation>
<protein>
    <submittedName>
        <fullName evidence="1">Uncharacterized protein</fullName>
    </submittedName>
</protein>
<dbReference type="AlphaFoldDB" id="A0A2I8VU62"/>
<name>A0A2I8VU62_9EURY</name>
<keyword evidence="1" id="KW-0614">Plasmid</keyword>
<dbReference type="RefSeq" id="WP_103428397.1">
    <property type="nucleotide sequence ID" value="NZ_CP026314.1"/>
</dbReference>
<evidence type="ECO:0000313" key="2">
    <source>
        <dbReference type="Proteomes" id="UP000236584"/>
    </source>
</evidence>
<dbReference type="GeneID" id="35595308"/>
<dbReference type="EMBL" id="CP026314">
    <property type="protein sequence ID" value="AUV84719.1"/>
    <property type="molecule type" value="Genomic_DNA"/>
</dbReference>
<keyword evidence="2" id="KW-1185">Reference proteome</keyword>
<evidence type="ECO:0000313" key="1">
    <source>
        <dbReference type="EMBL" id="AUV84719.1"/>
    </source>
</evidence>
<dbReference type="Proteomes" id="UP000236584">
    <property type="component" value="Plasmid unnamed5"/>
</dbReference>
<proteinExistence type="predicted"/>
<accession>A0A2I8VU62</accession>
<gene>
    <name evidence="1" type="ORF">C2R22_24410</name>
</gene>
<dbReference type="KEGG" id="srub:C2R22_24410"/>
<organism evidence="1 2">
    <name type="scientific">Salinigranum rubrum</name>
    <dbReference type="NCBI Taxonomy" id="755307"/>
    <lineage>
        <taxon>Archaea</taxon>
        <taxon>Methanobacteriati</taxon>
        <taxon>Methanobacteriota</taxon>
        <taxon>Stenosarchaea group</taxon>
        <taxon>Halobacteria</taxon>
        <taxon>Halobacteriales</taxon>
        <taxon>Haloferacaceae</taxon>
        <taxon>Salinigranum</taxon>
    </lineage>
</organism>